<evidence type="ECO:0000313" key="3">
    <source>
        <dbReference type="Proteomes" id="UP000029391"/>
    </source>
</evidence>
<evidence type="ECO:0000313" key="2">
    <source>
        <dbReference type="EMBL" id="KFN50790.1"/>
    </source>
</evidence>
<dbReference type="RefSeq" id="WP_026816860.1">
    <property type="nucleotide sequence ID" value="NZ_AUFF01000003.1"/>
</dbReference>
<dbReference type="Proteomes" id="UP000029391">
    <property type="component" value="Unassembled WGS sequence"/>
</dbReference>
<reference evidence="2 3" key="1">
    <citation type="submission" date="2013-09" db="EMBL/GenBank/DDBJ databases">
        <title>Genome sequencing of Arenimonas composti.</title>
        <authorList>
            <person name="Chen F."/>
            <person name="Wang G."/>
        </authorList>
    </citation>
    <scope>NUCLEOTIDE SEQUENCE [LARGE SCALE GENOMIC DNA]</scope>
    <source>
        <strain evidence="2 3">TR7-09</strain>
    </source>
</reference>
<dbReference type="EMBL" id="AWXU01000015">
    <property type="protein sequence ID" value="KFN50790.1"/>
    <property type="molecule type" value="Genomic_DNA"/>
</dbReference>
<name>A0A091C2D2_9GAMM</name>
<comment type="caution">
    <text evidence="2">The sequence shown here is derived from an EMBL/GenBank/DDBJ whole genome shotgun (WGS) entry which is preliminary data.</text>
</comment>
<dbReference type="AlphaFoldDB" id="A0A091C2D2"/>
<keyword evidence="1" id="KW-0732">Signal</keyword>
<organism evidence="2 3">
    <name type="scientific">Arenimonas composti TR7-09 = DSM 18010</name>
    <dbReference type="NCBI Taxonomy" id="1121013"/>
    <lineage>
        <taxon>Bacteria</taxon>
        <taxon>Pseudomonadati</taxon>
        <taxon>Pseudomonadota</taxon>
        <taxon>Gammaproteobacteria</taxon>
        <taxon>Lysobacterales</taxon>
        <taxon>Lysobacteraceae</taxon>
        <taxon>Arenimonas</taxon>
    </lineage>
</organism>
<protein>
    <submittedName>
        <fullName evidence="2">Uncharacterized protein</fullName>
    </submittedName>
</protein>
<sequence>MPRPHRYAIPVGVAALLLSAAAWWLSPPQAAPAVDASPVAHPESIADPATPVPTAAGTAALPALPSPSLPLAEQLGPLQQRAAAGDGKAACRLAMQLLRCDVANRLTAGMHAQSAALEQALDTMPADQLEQLQLLLERHGAVVDDCAAVPAGLAAQRGTLLRQAALAGEIDAILLYAYGAHLDFGHDAPIDGGRPRPRDPTGQPRDYSWLRDPAFDAWKREAPALLHAAFAAGSVDALSALSSGYAGSVDQASPVRALLPHDMVMHNALLMLASRIRWWADGKPPRFLTAEGRTAANELVDRWHREYFARAIERPGLRVHPGAPPYELIKLDPHARARIDCAHRGGAAR</sequence>
<dbReference type="STRING" id="1121013.GCA_000426365_01589"/>
<feature type="signal peptide" evidence="1">
    <location>
        <begin position="1"/>
        <end position="30"/>
    </location>
</feature>
<feature type="chain" id="PRO_5001870338" evidence="1">
    <location>
        <begin position="31"/>
        <end position="349"/>
    </location>
</feature>
<gene>
    <name evidence="2" type="ORF">P873_05035</name>
</gene>
<evidence type="ECO:0000256" key="1">
    <source>
        <dbReference type="SAM" id="SignalP"/>
    </source>
</evidence>
<keyword evidence="3" id="KW-1185">Reference proteome</keyword>
<accession>A0A091C2D2</accession>
<proteinExistence type="predicted"/>
<dbReference type="eggNOG" id="COG0790">
    <property type="taxonomic scope" value="Bacteria"/>
</dbReference>